<evidence type="ECO:0000313" key="3">
    <source>
        <dbReference type="EMBL" id="KAJ0185047.1"/>
    </source>
</evidence>
<dbReference type="InterPro" id="IPR018289">
    <property type="entry name" value="MULE_transposase_dom"/>
</dbReference>
<reference evidence="3 4" key="1">
    <citation type="journal article" date="2017" name="Nat. Commun.">
        <title>Genome assembly with in vitro proximity ligation data and whole-genome triplication in lettuce.</title>
        <authorList>
            <person name="Reyes-Chin-Wo S."/>
            <person name="Wang Z."/>
            <person name="Yang X."/>
            <person name="Kozik A."/>
            <person name="Arikit S."/>
            <person name="Song C."/>
            <person name="Xia L."/>
            <person name="Froenicke L."/>
            <person name="Lavelle D.O."/>
            <person name="Truco M.J."/>
            <person name="Xia R."/>
            <person name="Zhu S."/>
            <person name="Xu C."/>
            <person name="Xu H."/>
            <person name="Xu X."/>
            <person name="Cox K."/>
            <person name="Korf I."/>
            <person name="Meyers B.C."/>
            <person name="Michelmore R.W."/>
        </authorList>
    </citation>
    <scope>NUCLEOTIDE SEQUENCE [LARGE SCALE GENOMIC DNA]</scope>
    <source>
        <strain evidence="4">cv. Salinas</strain>
        <tissue evidence="3">Seedlings</tissue>
    </source>
</reference>
<feature type="compositionally biased region" description="Polar residues" evidence="1">
    <location>
        <begin position="374"/>
        <end position="393"/>
    </location>
</feature>
<protein>
    <recommendedName>
        <fullName evidence="2">MULE transposase domain-containing protein</fullName>
    </recommendedName>
</protein>
<name>A0A9R1UD95_LACSA</name>
<evidence type="ECO:0000313" key="4">
    <source>
        <dbReference type="Proteomes" id="UP000235145"/>
    </source>
</evidence>
<dbReference type="PANTHER" id="PTHR31569">
    <property type="entry name" value="SWIM-TYPE DOMAIN-CONTAINING PROTEIN"/>
    <property type="match status" value="1"/>
</dbReference>
<accession>A0A9R1UD95</accession>
<sequence length="393" mass="45732">MVYEISITLKDMGYLFEIQAKTNMSCCNVIEVVLIEIDCVLERKEIRTLDLREDEDSYIWALSVFKKTLENREPSVIMSDRELALMNVIKMVFPNTKNLLCIWHIEKNVLANCKKHFTNTEEFDIFMSNWNNVAYSTTTTIFEQTWGEFELLCQTKQVAIEYIKKTWLPWKEKFVSAWTENYLHFGNRSSSRAEGAHSKLKSYLQVSTGGFQGVTEKICLAIRHEFNEIKVTLANEKIKVLLKCDAPIFRELLYHVQWLLALAILWQPWGMKISLNLIHPHWRIDTLRLNSEDDSHNDGVNKFDVLLNELSSRYQMWPLSKKEFVTSIINKFLTESDTLFEPMIRRPKGRPPKSKKKKGISSTARNPSKFELVESSQTPKTSSSTVSDVSCEF</sequence>
<dbReference type="Proteomes" id="UP000235145">
    <property type="component" value="Unassembled WGS sequence"/>
</dbReference>
<dbReference type="PANTHER" id="PTHR31569:SF4">
    <property type="entry name" value="SWIM-TYPE DOMAIN-CONTAINING PROTEIN"/>
    <property type="match status" value="1"/>
</dbReference>
<feature type="domain" description="MULE transposase" evidence="2">
    <location>
        <begin position="53"/>
        <end position="108"/>
    </location>
</feature>
<feature type="compositionally biased region" description="Basic residues" evidence="1">
    <location>
        <begin position="345"/>
        <end position="359"/>
    </location>
</feature>
<evidence type="ECO:0000259" key="2">
    <source>
        <dbReference type="Pfam" id="PF10551"/>
    </source>
</evidence>
<dbReference type="EMBL" id="NBSK02000009">
    <property type="protein sequence ID" value="KAJ0185047.1"/>
    <property type="molecule type" value="Genomic_DNA"/>
</dbReference>
<organism evidence="3 4">
    <name type="scientific">Lactuca sativa</name>
    <name type="common">Garden lettuce</name>
    <dbReference type="NCBI Taxonomy" id="4236"/>
    <lineage>
        <taxon>Eukaryota</taxon>
        <taxon>Viridiplantae</taxon>
        <taxon>Streptophyta</taxon>
        <taxon>Embryophyta</taxon>
        <taxon>Tracheophyta</taxon>
        <taxon>Spermatophyta</taxon>
        <taxon>Magnoliopsida</taxon>
        <taxon>eudicotyledons</taxon>
        <taxon>Gunneridae</taxon>
        <taxon>Pentapetalae</taxon>
        <taxon>asterids</taxon>
        <taxon>campanulids</taxon>
        <taxon>Asterales</taxon>
        <taxon>Asteraceae</taxon>
        <taxon>Cichorioideae</taxon>
        <taxon>Cichorieae</taxon>
        <taxon>Lactucinae</taxon>
        <taxon>Lactuca</taxon>
    </lineage>
</organism>
<evidence type="ECO:0000256" key="1">
    <source>
        <dbReference type="SAM" id="MobiDB-lite"/>
    </source>
</evidence>
<comment type="caution">
    <text evidence="3">The sequence shown here is derived from an EMBL/GenBank/DDBJ whole genome shotgun (WGS) entry which is preliminary data.</text>
</comment>
<keyword evidence="4" id="KW-1185">Reference proteome</keyword>
<dbReference type="Pfam" id="PF10551">
    <property type="entry name" value="MULE"/>
    <property type="match status" value="1"/>
</dbReference>
<dbReference type="InterPro" id="IPR052579">
    <property type="entry name" value="Zinc_finger_SWIM"/>
</dbReference>
<proteinExistence type="predicted"/>
<gene>
    <name evidence="3" type="ORF">LSAT_V11C900486120</name>
</gene>
<dbReference type="AlphaFoldDB" id="A0A9R1UD95"/>
<feature type="region of interest" description="Disordered" evidence="1">
    <location>
        <begin position="343"/>
        <end position="393"/>
    </location>
</feature>